<keyword evidence="1" id="KW-0539">Nucleus</keyword>
<dbReference type="Gene3D" id="3.30.710.10">
    <property type="entry name" value="Potassium Channel Kv1.1, Chain A"/>
    <property type="match status" value="1"/>
</dbReference>
<dbReference type="PANTHER" id="PTHR23110:SF109">
    <property type="entry name" value="FI07618P-RELATED"/>
    <property type="match status" value="1"/>
</dbReference>
<dbReference type="PANTHER" id="PTHR23110">
    <property type="entry name" value="BTB DOMAIN TRANSCRIPTION FACTOR"/>
    <property type="match status" value="1"/>
</dbReference>
<protein>
    <recommendedName>
        <fullName evidence="2">BTB domain-containing protein</fullName>
    </recommendedName>
</protein>
<dbReference type="SMART" id="SM00225">
    <property type="entry name" value="BTB"/>
    <property type="match status" value="1"/>
</dbReference>
<dbReference type="Pfam" id="PF00651">
    <property type="entry name" value="BTB"/>
    <property type="match status" value="1"/>
</dbReference>
<dbReference type="InterPro" id="IPR051095">
    <property type="entry name" value="Dros_DevTransReg"/>
</dbReference>
<dbReference type="CDD" id="cd18315">
    <property type="entry name" value="BTB_POZ_BAB-like"/>
    <property type="match status" value="1"/>
</dbReference>
<name>A0AA88H0M1_ARTSF</name>
<evidence type="ECO:0000256" key="1">
    <source>
        <dbReference type="ARBA" id="ARBA00023242"/>
    </source>
</evidence>
<reference evidence="3" key="1">
    <citation type="submission" date="2023-07" db="EMBL/GenBank/DDBJ databases">
        <title>Chromosome-level genome assembly of Artemia franciscana.</title>
        <authorList>
            <person name="Jo E."/>
        </authorList>
    </citation>
    <scope>NUCLEOTIDE SEQUENCE</scope>
    <source>
        <tissue evidence="3">Whole body</tissue>
    </source>
</reference>
<accession>A0AA88H0M1</accession>
<gene>
    <name evidence="3" type="ORF">QYM36_019907</name>
</gene>
<dbReference type="PROSITE" id="PS50097">
    <property type="entry name" value="BTB"/>
    <property type="match status" value="1"/>
</dbReference>
<evidence type="ECO:0000313" key="3">
    <source>
        <dbReference type="EMBL" id="KAK2701440.1"/>
    </source>
</evidence>
<evidence type="ECO:0000313" key="4">
    <source>
        <dbReference type="Proteomes" id="UP001187531"/>
    </source>
</evidence>
<feature type="domain" description="BTB" evidence="2">
    <location>
        <begin position="31"/>
        <end position="96"/>
    </location>
</feature>
<organism evidence="3 4">
    <name type="scientific">Artemia franciscana</name>
    <name type="common">Brine shrimp</name>
    <name type="synonym">Artemia sanfranciscana</name>
    <dbReference type="NCBI Taxonomy" id="6661"/>
    <lineage>
        <taxon>Eukaryota</taxon>
        <taxon>Metazoa</taxon>
        <taxon>Ecdysozoa</taxon>
        <taxon>Arthropoda</taxon>
        <taxon>Crustacea</taxon>
        <taxon>Branchiopoda</taxon>
        <taxon>Anostraca</taxon>
        <taxon>Artemiidae</taxon>
        <taxon>Artemia</taxon>
    </lineage>
</organism>
<dbReference type="InterPro" id="IPR011333">
    <property type="entry name" value="SKP1/BTB/POZ_sf"/>
</dbReference>
<keyword evidence="4" id="KW-1185">Reference proteome</keyword>
<evidence type="ECO:0000259" key="2">
    <source>
        <dbReference type="PROSITE" id="PS50097"/>
    </source>
</evidence>
<comment type="caution">
    <text evidence="3">The sequence shown here is derived from an EMBL/GenBank/DDBJ whole genome shotgun (WGS) entry which is preliminary data.</text>
</comment>
<dbReference type="SUPFAM" id="SSF54695">
    <property type="entry name" value="POZ domain"/>
    <property type="match status" value="1"/>
</dbReference>
<proteinExistence type="predicted"/>
<dbReference type="AlphaFoldDB" id="A0AA88H0M1"/>
<dbReference type="GO" id="GO:0005634">
    <property type="term" value="C:nucleus"/>
    <property type="evidence" value="ECO:0007669"/>
    <property type="project" value="TreeGrafter"/>
</dbReference>
<dbReference type="InterPro" id="IPR000210">
    <property type="entry name" value="BTB/POZ_dom"/>
</dbReference>
<sequence length="233" mass="26221">MEQKEFCLKWNNYLDVFHGAFLSLLNSEYFTDVTLSCDSQSVKCHRLVLSSCSSYFETLLLGISHPHPIIILRDVKFQDLIALVKFMYTGEVNVPQAQTSSLIKVAEMLKVKGLGYPIETVNQIQEPRYLVQQTSENNFLAEGSSSNLELPLADTSNNNLANCPTETSSFVYQTYIAACNSPEIKDEFAVGIDKGWNNSSSQFEDNGEHFDDGSEKVCISYLLLILFIFKAHD</sequence>
<dbReference type="Proteomes" id="UP001187531">
    <property type="component" value="Unassembled WGS sequence"/>
</dbReference>
<dbReference type="EMBL" id="JAVRJZ010004825">
    <property type="protein sequence ID" value="KAK2701440.1"/>
    <property type="molecule type" value="Genomic_DNA"/>
</dbReference>
<dbReference type="GO" id="GO:0006357">
    <property type="term" value="P:regulation of transcription by RNA polymerase II"/>
    <property type="evidence" value="ECO:0007669"/>
    <property type="project" value="TreeGrafter"/>
</dbReference>